<dbReference type="FunFam" id="3.30.300.30:FF:000015">
    <property type="entry name" value="Nonribosomal peptide synthase SidD"/>
    <property type="match status" value="1"/>
</dbReference>
<accession>A0AAW3YU48</accession>
<protein>
    <submittedName>
        <fullName evidence="5">Amino acid adenylation domain-containing protein</fullName>
    </submittedName>
</protein>
<dbReference type="Gene3D" id="3.30.559.30">
    <property type="entry name" value="Nonribosomal peptide synthetase, condensation domain"/>
    <property type="match status" value="2"/>
</dbReference>
<dbReference type="Proteomes" id="UP001193920">
    <property type="component" value="Unassembled WGS sequence"/>
</dbReference>
<keyword evidence="3" id="KW-0597">Phosphoprotein</keyword>
<gene>
    <name evidence="5" type="ORF">ID854_13685</name>
</gene>
<feature type="domain" description="Carrier" evidence="4">
    <location>
        <begin position="998"/>
        <end position="1072"/>
    </location>
</feature>
<dbReference type="Gene3D" id="3.30.559.10">
    <property type="entry name" value="Chloramphenicol acetyltransferase-like domain"/>
    <property type="match status" value="2"/>
</dbReference>
<dbReference type="InterPro" id="IPR042099">
    <property type="entry name" value="ANL_N_sf"/>
</dbReference>
<dbReference type="PROSITE" id="PS00012">
    <property type="entry name" value="PHOSPHOPANTETHEINE"/>
    <property type="match status" value="1"/>
</dbReference>
<dbReference type="SUPFAM" id="SSF53474">
    <property type="entry name" value="alpha/beta-Hydrolases"/>
    <property type="match status" value="1"/>
</dbReference>
<dbReference type="InterPro" id="IPR001031">
    <property type="entry name" value="Thioesterase"/>
</dbReference>
<dbReference type="FunFam" id="3.40.50.12780:FF:000012">
    <property type="entry name" value="Non-ribosomal peptide synthetase"/>
    <property type="match status" value="1"/>
</dbReference>
<dbReference type="InterPro" id="IPR010071">
    <property type="entry name" value="AA_adenyl_dom"/>
</dbReference>
<dbReference type="InterPro" id="IPR023213">
    <property type="entry name" value="CAT-like_dom_sf"/>
</dbReference>
<dbReference type="CDD" id="cd05930">
    <property type="entry name" value="A_NRPS"/>
    <property type="match status" value="1"/>
</dbReference>
<evidence type="ECO:0000256" key="1">
    <source>
        <dbReference type="ARBA" id="ARBA00001957"/>
    </source>
</evidence>
<dbReference type="FunFam" id="3.40.50.980:FF:000001">
    <property type="entry name" value="Non-ribosomal peptide synthetase"/>
    <property type="match status" value="1"/>
</dbReference>
<dbReference type="InterPro" id="IPR001242">
    <property type="entry name" value="Condensation_dom"/>
</dbReference>
<dbReference type="SUPFAM" id="SSF47336">
    <property type="entry name" value="ACP-like"/>
    <property type="match status" value="2"/>
</dbReference>
<dbReference type="RefSeq" id="WP_323869211.1">
    <property type="nucleotide sequence ID" value="NZ_JACXBF010000318.1"/>
</dbReference>
<dbReference type="InterPro" id="IPR000873">
    <property type="entry name" value="AMP-dep_synth/lig_dom"/>
</dbReference>
<dbReference type="GO" id="GO:0005829">
    <property type="term" value="C:cytosol"/>
    <property type="evidence" value="ECO:0007669"/>
    <property type="project" value="TreeGrafter"/>
</dbReference>
<reference evidence="5" key="1">
    <citation type="submission" date="2020-09" db="EMBL/GenBank/DDBJ databases">
        <authorList>
            <person name="Palma L."/>
            <person name="Caballero P."/>
            <person name="Berry C."/>
            <person name="Del Valle E."/>
        </authorList>
    </citation>
    <scope>NUCLEOTIDE SEQUENCE</scope>
    <source>
        <strain evidence="5">M</strain>
    </source>
</reference>
<reference evidence="5" key="2">
    <citation type="journal article" date="2024" name="Toxins">
        <title>Genome Sequence Analysis of Native Xenorhabdus Strains Isolated from Entomopathogenic Nematodes in Argentina.</title>
        <authorList>
            <person name="Palma L."/>
            <person name="Frizzo L."/>
            <person name="Kaiser S."/>
            <person name="Berry C."/>
            <person name="Caballero P."/>
            <person name="Bode H.B."/>
            <person name="Del Valle E.E."/>
        </authorList>
    </citation>
    <scope>NUCLEOTIDE SEQUENCE</scope>
    <source>
        <strain evidence="5">M</strain>
    </source>
</reference>
<dbReference type="PANTHER" id="PTHR45527:SF14">
    <property type="entry name" value="PLIPASTATIN SYNTHASE SUBUNIT B"/>
    <property type="match status" value="1"/>
</dbReference>
<dbReference type="InterPro" id="IPR036736">
    <property type="entry name" value="ACP-like_sf"/>
</dbReference>
<evidence type="ECO:0000256" key="2">
    <source>
        <dbReference type="ARBA" id="ARBA00022450"/>
    </source>
</evidence>
<dbReference type="SUPFAM" id="SSF56801">
    <property type="entry name" value="Acetyl-CoA synthetase-like"/>
    <property type="match status" value="2"/>
</dbReference>
<dbReference type="PROSITE" id="PS00455">
    <property type="entry name" value="AMP_BINDING"/>
    <property type="match status" value="2"/>
</dbReference>
<dbReference type="Gene3D" id="1.10.1200.10">
    <property type="entry name" value="ACP-like"/>
    <property type="match status" value="2"/>
</dbReference>
<dbReference type="GO" id="GO:0044550">
    <property type="term" value="P:secondary metabolite biosynthetic process"/>
    <property type="evidence" value="ECO:0007669"/>
    <property type="project" value="TreeGrafter"/>
</dbReference>
<dbReference type="FunFam" id="3.40.50.980:FF:000002">
    <property type="entry name" value="Enterobactin synthetase component F"/>
    <property type="match status" value="1"/>
</dbReference>
<dbReference type="SMART" id="SM00823">
    <property type="entry name" value="PKS_PP"/>
    <property type="match status" value="1"/>
</dbReference>
<evidence type="ECO:0000313" key="5">
    <source>
        <dbReference type="EMBL" id="MBD2801480.1"/>
    </source>
</evidence>
<dbReference type="Gene3D" id="3.30.300.30">
    <property type="match status" value="2"/>
</dbReference>
<evidence type="ECO:0000259" key="4">
    <source>
        <dbReference type="PROSITE" id="PS50075"/>
    </source>
</evidence>
<evidence type="ECO:0000256" key="3">
    <source>
        <dbReference type="ARBA" id="ARBA00022553"/>
    </source>
</evidence>
<dbReference type="EMBL" id="JACXBF010000318">
    <property type="protein sequence ID" value="MBD2801480.1"/>
    <property type="molecule type" value="Genomic_DNA"/>
</dbReference>
<dbReference type="InterPro" id="IPR020806">
    <property type="entry name" value="PKS_PP-bd"/>
</dbReference>
<proteinExistence type="predicted"/>
<dbReference type="Gene3D" id="3.40.50.12780">
    <property type="entry name" value="N-terminal domain of ligase-like"/>
    <property type="match status" value="2"/>
</dbReference>
<dbReference type="Pfam" id="PF00668">
    <property type="entry name" value="Condensation"/>
    <property type="match status" value="2"/>
</dbReference>
<dbReference type="SUPFAM" id="SSF52777">
    <property type="entry name" value="CoA-dependent acyltransferases"/>
    <property type="match status" value="4"/>
</dbReference>
<dbReference type="GO" id="GO:0003824">
    <property type="term" value="F:catalytic activity"/>
    <property type="evidence" value="ECO:0007669"/>
    <property type="project" value="InterPro"/>
</dbReference>
<dbReference type="InterPro" id="IPR045851">
    <property type="entry name" value="AMP-bd_C_sf"/>
</dbReference>
<organism evidence="5">
    <name type="scientific">Xenorhabdus szentirmaii</name>
    <dbReference type="NCBI Taxonomy" id="290112"/>
    <lineage>
        <taxon>Bacteria</taxon>
        <taxon>Pseudomonadati</taxon>
        <taxon>Pseudomonadota</taxon>
        <taxon>Gammaproteobacteria</taxon>
        <taxon>Enterobacterales</taxon>
        <taxon>Morganellaceae</taxon>
        <taxon>Xenorhabdus</taxon>
    </lineage>
</organism>
<dbReference type="InterPro" id="IPR029058">
    <property type="entry name" value="AB_hydrolase_fold"/>
</dbReference>
<comment type="caution">
    <text evidence="5">The sequence shown here is derived from an EMBL/GenBank/DDBJ whole genome shotgun (WGS) entry which is preliminary data.</text>
</comment>
<dbReference type="NCBIfam" id="TIGR01733">
    <property type="entry name" value="AA-adenyl-dom"/>
    <property type="match status" value="2"/>
</dbReference>
<dbReference type="NCBIfam" id="NF003417">
    <property type="entry name" value="PRK04813.1"/>
    <property type="match status" value="2"/>
</dbReference>
<sequence length="2480" mass="278033">MYTLQALPLTQYQKEIYYETQRNPESNQFTISIARVLKNNINFEKLFHSVNTVLENDITCRLRIIEHEGMLEQEIQNTVTNQAKIINAEGEEVNELFKKWSKRVFNLDEKSLLEIALLQNLKNNDTAIFIRAHHIVCDGWGINQLAKKIAKCYHDSLLIQDNVVTEEVLSDPCHFEKNVEKYTSAILEQEEILSQPETEQQITALAALAQHHDPAFFNRKKKTHLSRFVQHRHILTQAEMEKTLSQGINPYLAVMSAVAVLLSRIHNNTRLTMGVPLLNRRMSQLDIAGQWANTLPLAVTVNAEDTLAELASRIRTGTKELKTFEHIPLGRLLKFMGTVVRQGFDVTVSHNYSPMTGASRDTYQNEGVYAAATAHENDAIAIHVHTYGGNSDVAIDITGAEDIFDEDYSFETFTASLGHVIDQVIASPEKTVSQVTLSSAEEMAQLALFEQGPVTGFSEQETLSTLFDAQVSLHGDAVAIANAGGQSALTYTQFQARIDNMVTVLLKAGVRKGDIVAILMDRSPAMLTAIFAALKAGAAYLPVDPNYPQERIDYMLEDSGVTVIIADKLNQSLSARSYTMIDGNKVVAQGTQSRAEQANLSTADSLAYMIYTSGSTGQPKGVMINHYSVVNRIEWMQERYPLDNTDIILQKTPISFDVSVWELFWWSITGASVHLLPPGAHKDPLEIIKAISTHRVTTLHFVPSMLQPFLDILEAQPELVKELNSLRRVFTSGEALPPTRVNQFRKIFSVLGLNAPALINLYGPTEATVDVSYFEFFPENDDVISRVPIGYPINNTSLRIMSQHGTRQAIGIAGELQIGGVGLARGYHDKPELTDEKFILSGSERWYRTGDLARWLPDGSIEYLGRIDNQVKIRGNRIELGEIQNTLERIQGINRAEVLPQKNSQGDDYLCAYYTLNTTLNTPNMANAQNVANELSAADHAHFTSEKLRNVLLEFLPDFMVPQKFFRVPFIPLTPNGKVDRHALVSLVKTEDSGSRDDAQTETEYQFAEIWKRILKIEKLSVQENFYTLGGDSILMLKVRSEAEKAGITATLSDLAQYLTIAELSQHIDNHRETQKNNRQNALLPFALIKEKERASLAQYADAFPATQLQLGLIYHSQQSKNAATYKDVFRYTLKLNMRKGEWEPELFRQSAAATIQRHPVLRSHFNLADFSEPLQIINHNIDLDEAVKIEDLSSLTWAESESIIKEHMEKSSRQDYLFDHAPLYRICVFKTAATDIIEVVFSFHHALLDGGSVANLLHELFFRYLNENEENESEANVLPSPALYVQDELHVLQDQKHLLFWKEMFEGLARTQFPAYRLYEKRTHENQPKKRVFAKKAIIPKEIEEKLGILVQHEQVSIKSVFFAAHCLTVAGVTSQDQIATGLVTHGRPDVQHSEQTLGLFLNTLPVRFSVENKTWKECIHSVFSAEQRHAPYRKYPLNAIQQVAGEGAKISSAFNYIHFHILTDVFGGSDLSLIAFDPWEETNFEVLFNVMTDFNTGQHYLRCDFDGSVFSQVQADTYMDTYMAVLNKMVSHGDQPATLSQPFAQMTHKIPGSNEIPCQDFMSVLNMIAKNVREQPDAIAIRYHDLQWSYKKLWSESGKIASALISEGVVYRGTVYQGSVQNTPVAIALERSPILVASLIGVMRAGGICLPLDLSYPIQRIEAMMEQAQPILALVDEKSEPLLDVVAVPTMRSDTLINLDTHVSCGELENGAEREIDPEQLAYLLFTSGSTGKPKGVAMPHRSLSNMVVWQNETVTGKNIRSTLQYAPLSFDVSFQEIFSTLAAGGELHLISEDERRDPLQLLRTIDTYQTERIYLPYVALQQLAETAVALETYPKNLKVVISSGEQLRVTDDIRLLIGQINNGILENQYGPTETHVITAFTMQGNPASFPALPPIGKSISNAEVVLLNDQLEEVAFGEQGEIYARGLPVAQGYYCQPALTAERFIMLKGDNNPLYRTGDLGVKLRDGNMLCLGRKDTQVKVRGYRIELAEVELAISNAPGADTILKDVAVVVQQHGENDGYLVAFLIGEKDDAFVAQVQRHLSETLPKHMLPSQMEWLDPLPKTPSGKRDDAALRQMRITHRQAQAEGIAPRDQYEQVLCDLAADLLKIPEVSVHQNLFDIGATSLTVMRMVVLVEKHFCATIPLSLFISYPTVAQLAEHIREKGGLPTFSPLVPMRPIFTGTNGRNTTGHKSPLFFVHPMGGNVLSYLRLVKYFPEDQPFYALQSHGVDAGSVPLASVQEQAANYLQAMRQIQPDGPYSIGGWSYGGFVAFEMARQLKEQGEEVADLFVLDTVAVSNEMKREVNEEALLRWFFWELLWLNEGATLPAQRLPEHTISLQEQFEYITEQAIATGAIPQGSSRAVIQRLFDVYRTNWKAASDYAACKADVSMTLLHATRPLPEVLRSMHDAVGSEYRDPKNGWGSKTTGHINVIDVPGDHLEVMEEPYIEEVAKVILQEMNKSSKKQVLAYPEEECPIH</sequence>
<dbReference type="PANTHER" id="PTHR45527">
    <property type="entry name" value="NONRIBOSOMAL PEPTIDE SYNTHETASE"/>
    <property type="match status" value="1"/>
</dbReference>
<dbReference type="Pfam" id="PF00550">
    <property type="entry name" value="PP-binding"/>
    <property type="match status" value="2"/>
</dbReference>
<dbReference type="Pfam" id="PF00501">
    <property type="entry name" value="AMP-binding"/>
    <property type="match status" value="2"/>
</dbReference>
<dbReference type="Pfam" id="PF00975">
    <property type="entry name" value="Thioesterase"/>
    <property type="match status" value="1"/>
</dbReference>
<dbReference type="GO" id="GO:0031177">
    <property type="term" value="F:phosphopantetheine binding"/>
    <property type="evidence" value="ECO:0007669"/>
    <property type="project" value="InterPro"/>
</dbReference>
<dbReference type="Gene3D" id="3.40.50.1820">
    <property type="entry name" value="alpha/beta hydrolase"/>
    <property type="match status" value="1"/>
</dbReference>
<dbReference type="GO" id="GO:0043041">
    <property type="term" value="P:amino acid activation for nonribosomal peptide biosynthetic process"/>
    <property type="evidence" value="ECO:0007669"/>
    <property type="project" value="TreeGrafter"/>
</dbReference>
<dbReference type="InterPro" id="IPR020845">
    <property type="entry name" value="AMP-binding_CS"/>
</dbReference>
<comment type="cofactor">
    <cofactor evidence="1">
        <name>pantetheine 4'-phosphate</name>
        <dbReference type="ChEBI" id="CHEBI:47942"/>
    </cofactor>
</comment>
<dbReference type="PROSITE" id="PS50075">
    <property type="entry name" value="CARRIER"/>
    <property type="match status" value="2"/>
</dbReference>
<keyword evidence="2" id="KW-0596">Phosphopantetheine</keyword>
<feature type="domain" description="Carrier" evidence="4">
    <location>
        <begin position="2093"/>
        <end position="2168"/>
    </location>
</feature>
<dbReference type="InterPro" id="IPR009081">
    <property type="entry name" value="PP-bd_ACP"/>
</dbReference>
<dbReference type="InterPro" id="IPR006162">
    <property type="entry name" value="Ppantetheine_attach_site"/>
</dbReference>
<name>A0AAW3YU48_9GAMM</name>